<keyword evidence="2 6" id="KW-0349">Heme</keyword>
<organism evidence="9 10">
    <name type="scientific">Roseateles depolymerans</name>
    <dbReference type="NCBI Taxonomy" id="76731"/>
    <lineage>
        <taxon>Bacteria</taxon>
        <taxon>Pseudomonadati</taxon>
        <taxon>Pseudomonadota</taxon>
        <taxon>Betaproteobacteria</taxon>
        <taxon>Burkholderiales</taxon>
        <taxon>Sphaerotilaceae</taxon>
        <taxon>Roseateles</taxon>
    </lineage>
</organism>
<dbReference type="EMBL" id="QFOD01000021">
    <property type="protein sequence ID" value="PZP28766.1"/>
    <property type="molecule type" value="Genomic_DNA"/>
</dbReference>
<dbReference type="PANTHER" id="PTHR33751">
    <property type="entry name" value="CBB3-TYPE CYTOCHROME C OXIDASE SUBUNIT FIXP"/>
    <property type="match status" value="1"/>
</dbReference>
<keyword evidence="1" id="KW-0813">Transport</keyword>
<dbReference type="InterPro" id="IPR009056">
    <property type="entry name" value="Cyt_c-like_dom"/>
</dbReference>
<comment type="caution">
    <text evidence="9">The sequence shown here is derived from an EMBL/GenBank/DDBJ whole genome shotgun (WGS) entry which is preliminary data.</text>
</comment>
<evidence type="ECO:0000256" key="3">
    <source>
        <dbReference type="ARBA" id="ARBA00022723"/>
    </source>
</evidence>
<dbReference type="PANTHER" id="PTHR33751:SF9">
    <property type="entry name" value="CYTOCHROME C4"/>
    <property type="match status" value="1"/>
</dbReference>
<feature type="signal peptide" evidence="7">
    <location>
        <begin position="1"/>
        <end position="22"/>
    </location>
</feature>
<evidence type="ECO:0000256" key="4">
    <source>
        <dbReference type="ARBA" id="ARBA00022982"/>
    </source>
</evidence>
<proteinExistence type="predicted"/>
<protein>
    <submittedName>
        <fullName evidence="9">Cytochrome C</fullName>
    </submittedName>
</protein>
<keyword evidence="3 6" id="KW-0479">Metal-binding</keyword>
<dbReference type="GO" id="GO:0020037">
    <property type="term" value="F:heme binding"/>
    <property type="evidence" value="ECO:0007669"/>
    <property type="project" value="InterPro"/>
</dbReference>
<reference evidence="9 10" key="1">
    <citation type="submission" date="2017-08" db="EMBL/GenBank/DDBJ databases">
        <title>Infants hospitalized years apart are colonized by the same room-sourced microbial strains.</title>
        <authorList>
            <person name="Brooks B."/>
            <person name="Olm M.R."/>
            <person name="Firek B.A."/>
            <person name="Baker R."/>
            <person name="Thomas B.C."/>
            <person name="Morowitz M.J."/>
            <person name="Banfield J.F."/>
        </authorList>
    </citation>
    <scope>NUCLEOTIDE SEQUENCE [LARGE SCALE GENOMIC DNA]</scope>
    <source>
        <strain evidence="9">S2_012_000_R2_81</strain>
    </source>
</reference>
<evidence type="ECO:0000256" key="5">
    <source>
        <dbReference type="ARBA" id="ARBA00023004"/>
    </source>
</evidence>
<sequence>MKSWILPALLACAQAAPVRAQAVPEPLVARSLAATCANCHGTNGQARGAMAPLAGRPAEALRQQLADFRRGAAPGTVMPQIARGYSDEQLALIAAYFARQPAARAAP</sequence>
<dbReference type="InterPro" id="IPR036909">
    <property type="entry name" value="Cyt_c-like_dom_sf"/>
</dbReference>
<keyword evidence="7" id="KW-0732">Signal</keyword>
<dbReference type="Pfam" id="PF13442">
    <property type="entry name" value="Cytochrome_CBB3"/>
    <property type="match status" value="1"/>
</dbReference>
<dbReference type="GO" id="GO:0009055">
    <property type="term" value="F:electron transfer activity"/>
    <property type="evidence" value="ECO:0007669"/>
    <property type="project" value="InterPro"/>
</dbReference>
<dbReference type="SUPFAM" id="SSF46626">
    <property type="entry name" value="Cytochrome c"/>
    <property type="match status" value="1"/>
</dbReference>
<evidence type="ECO:0000313" key="10">
    <source>
        <dbReference type="Proteomes" id="UP000249633"/>
    </source>
</evidence>
<evidence type="ECO:0000313" key="9">
    <source>
        <dbReference type="EMBL" id="PZP28766.1"/>
    </source>
</evidence>
<accession>A0A2W5F892</accession>
<name>A0A2W5F892_9BURK</name>
<gene>
    <name evidence="9" type="ORF">DI603_18715</name>
</gene>
<dbReference type="PROSITE" id="PS51007">
    <property type="entry name" value="CYTC"/>
    <property type="match status" value="1"/>
</dbReference>
<feature type="domain" description="Cytochrome c" evidence="8">
    <location>
        <begin position="19"/>
        <end position="101"/>
    </location>
</feature>
<dbReference type="InterPro" id="IPR050597">
    <property type="entry name" value="Cytochrome_c_Oxidase_Subunit"/>
</dbReference>
<evidence type="ECO:0000256" key="2">
    <source>
        <dbReference type="ARBA" id="ARBA00022617"/>
    </source>
</evidence>
<dbReference type="GO" id="GO:0046872">
    <property type="term" value="F:metal ion binding"/>
    <property type="evidence" value="ECO:0007669"/>
    <property type="project" value="UniProtKB-KW"/>
</dbReference>
<dbReference type="Gene3D" id="1.10.760.10">
    <property type="entry name" value="Cytochrome c-like domain"/>
    <property type="match status" value="1"/>
</dbReference>
<dbReference type="Proteomes" id="UP000249633">
    <property type="component" value="Unassembled WGS sequence"/>
</dbReference>
<keyword evidence="4" id="KW-0249">Electron transport</keyword>
<evidence type="ECO:0000259" key="8">
    <source>
        <dbReference type="PROSITE" id="PS51007"/>
    </source>
</evidence>
<dbReference type="AlphaFoldDB" id="A0A2W5F892"/>
<keyword evidence="5 6" id="KW-0408">Iron</keyword>
<evidence type="ECO:0000256" key="7">
    <source>
        <dbReference type="SAM" id="SignalP"/>
    </source>
</evidence>
<evidence type="ECO:0000256" key="1">
    <source>
        <dbReference type="ARBA" id="ARBA00022448"/>
    </source>
</evidence>
<evidence type="ECO:0000256" key="6">
    <source>
        <dbReference type="PROSITE-ProRule" id="PRU00433"/>
    </source>
</evidence>
<feature type="chain" id="PRO_5015936200" evidence="7">
    <location>
        <begin position="23"/>
        <end position="107"/>
    </location>
</feature>